<dbReference type="Pfam" id="PF03932">
    <property type="entry name" value="CutC"/>
    <property type="match status" value="1"/>
</dbReference>
<organism evidence="3 4">
    <name type="scientific">Algoriphagus ornithinivorans</name>
    <dbReference type="NCBI Taxonomy" id="226506"/>
    <lineage>
        <taxon>Bacteria</taxon>
        <taxon>Pseudomonadati</taxon>
        <taxon>Bacteroidota</taxon>
        <taxon>Cytophagia</taxon>
        <taxon>Cytophagales</taxon>
        <taxon>Cyclobacteriaceae</taxon>
        <taxon>Algoriphagus</taxon>
    </lineage>
</organism>
<dbReference type="InterPro" id="IPR005627">
    <property type="entry name" value="CutC-like"/>
</dbReference>
<dbReference type="InterPro" id="IPR036822">
    <property type="entry name" value="CutC-like_dom_sf"/>
</dbReference>
<dbReference type="STRING" id="226506.SAMN04488519_11428"/>
<dbReference type="AlphaFoldDB" id="A0A1I5JW47"/>
<dbReference type="SUPFAM" id="SSF110395">
    <property type="entry name" value="CutC-like"/>
    <property type="match status" value="1"/>
</dbReference>
<evidence type="ECO:0000256" key="2">
    <source>
        <dbReference type="HAMAP-Rule" id="MF_00795"/>
    </source>
</evidence>
<keyword evidence="4" id="KW-1185">Reference proteome</keyword>
<dbReference type="Proteomes" id="UP000199564">
    <property type="component" value="Unassembled WGS sequence"/>
</dbReference>
<dbReference type="EMBL" id="FOVW01000014">
    <property type="protein sequence ID" value="SFO77044.1"/>
    <property type="molecule type" value="Genomic_DNA"/>
</dbReference>
<gene>
    <name evidence="2" type="primary">cutC</name>
    <name evidence="3" type="ORF">SAMN04488519_11428</name>
</gene>
<dbReference type="PANTHER" id="PTHR12598">
    <property type="entry name" value="COPPER HOMEOSTASIS PROTEIN CUTC"/>
    <property type="match status" value="1"/>
</dbReference>
<dbReference type="HAMAP" id="MF_00795">
    <property type="entry name" value="CutC"/>
    <property type="match status" value="1"/>
</dbReference>
<dbReference type="PANTHER" id="PTHR12598:SF0">
    <property type="entry name" value="COPPER HOMEOSTASIS PROTEIN CUTC HOMOLOG"/>
    <property type="match status" value="1"/>
</dbReference>
<name>A0A1I5JW47_9BACT</name>
<evidence type="ECO:0000256" key="1">
    <source>
        <dbReference type="ARBA" id="ARBA00007768"/>
    </source>
</evidence>
<evidence type="ECO:0000313" key="3">
    <source>
        <dbReference type="EMBL" id="SFO77044.1"/>
    </source>
</evidence>
<dbReference type="GO" id="GO:0005737">
    <property type="term" value="C:cytoplasm"/>
    <property type="evidence" value="ECO:0007669"/>
    <property type="project" value="UniProtKB-SubCell"/>
</dbReference>
<proteinExistence type="inferred from homology"/>
<protein>
    <recommendedName>
        <fullName evidence="2">PF03932 family protein CutC</fullName>
    </recommendedName>
</protein>
<evidence type="ECO:0000313" key="4">
    <source>
        <dbReference type="Proteomes" id="UP000199564"/>
    </source>
</evidence>
<comment type="subcellular location">
    <subcellularLocation>
        <location evidence="2">Cytoplasm</location>
    </subcellularLocation>
</comment>
<accession>A0A1I5JW47</accession>
<dbReference type="RefSeq" id="WP_091655664.1">
    <property type="nucleotide sequence ID" value="NZ_FOVW01000014.1"/>
</dbReference>
<dbReference type="Gene3D" id="3.20.20.380">
    <property type="entry name" value="Copper homeostasis (CutC) domain"/>
    <property type="match status" value="1"/>
</dbReference>
<comment type="caution">
    <text evidence="2">Once thought to be involved in copper homeostasis, experiments in E.coli have shown this is not the case.</text>
</comment>
<dbReference type="GO" id="GO:0005507">
    <property type="term" value="F:copper ion binding"/>
    <property type="evidence" value="ECO:0007669"/>
    <property type="project" value="TreeGrafter"/>
</dbReference>
<comment type="similarity">
    <text evidence="1 2">Belongs to the CutC family.</text>
</comment>
<keyword evidence="2" id="KW-0963">Cytoplasm</keyword>
<sequence length="247" mass="26991">MDQYILEAPVFNLRSALDAADFGVHRLELCGSFLEGGETPSAGILKVLKEKVQIPIFVMIRPRGGDFCYSKGELEVMKRDIQILGEMGADGFVFGALKPNGEVDKAACKTLLKSAVGKPCTFHRAIDVSKNPLESLEDIVECGFARILTSGTKNSVSEGINTIKQMLEKAGNRIIIMPGGGSEPAHVKELQSFENFKEIHASCKVKVRSENQFTNSEVKFSPDENSFFEHLGIDAAKVQSFLKAFAS</sequence>
<reference evidence="4" key="1">
    <citation type="submission" date="2016-10" db="EMBL/GenBank/DDBJ databases">
        <authorList>
            <person name="Varghese N."/>
            <person name="Submissions S."/>
        </authorList>
    </citation>
    <scope>NUCLEOTIDE SEQUENCE [LARGE SCALE GENOMIC DNA]</scope>
    <source>
        <strain evidence="4">DSM 15282</strain>
    </source>
</reference>